<dbReference type="EMBL" id="CP151507">
    <property type="protein sequence ID" value="WZN63367.1"/>
    <property type="molecule type" value="Genomic_DNA"/>
</dbReference>
<dbReference type="Proteomes" id="UP001472866">
    <property type="component" value="Chromosome 07"/>
</dbReference>
<evidence type="ECO:0000256" key="1">
    <source>
        <dbReference type="ARBA" id="ARBA00006801"/>
    </source>
</evidence>
<dbReference type="PANTHER" id="PTHR12461:SF105">
    <property type="entry name" value="HYPOXIA-INDUCIBLE FACTOR 1-ALPHA INHIBITOR"/>
    <property type="match status" value="1"/>
</dbReference>
<accession>A0AAX4PAG7</accession>
<name>A0AAX4PAG7_9CHLO</name>
<comment type="similarity">
    <text evidence="1">Belongs to the JARID1 histone demethylase family.</text>
</comment>
<reference evidence="3 4" key="1">
    <citation type="submission" date="2024-03" db="EMBL/GenBank/DDBJ databases">
        <title>Complete genome sequence of the green alga Chloropicon roscoffensis RCC1871.</title>
        <authorList>
            <person name="Lemieux C."/>
            <person name="Pombert J.-F."/>
            <person name="Otis C."/>
            <person name="Turmel M."/>
        </authorList>
    </citation>
    <scope>NUCLEOTIDE SEQUENCE [LARGE SCALE GENOMIC DNA]</scope>
    <source>
        <strain evidence="3 4">RCC1871</strain>
    </source>
</reference>
<organism evidence="3 4">
    <name type="scientific">Chloropicon roscoffensis</name>
    <dbReference type="NCBI Taxonomy" id="1461544"/>
    <lineage>
        <taxon>Eukaryota</taxon>
        <taxon>Viridiplantae</taxon>
        <taxon>Chlorophyta</taxon>
        <taxon>Chloropicophyceae</taxon>
        <taxon>Chloropicales</taxon>
        <taxon>Chloropicaceae</taxon>
        <taxon>Chloropicon</taxon>
    </lineage>
</organism>
<gene>
    <name evidence="3" type="ORF">HKI87_07g49150</name>
</gene>
<dbReference type="PROSITE" id="PS51184">
    <property type="entry name" value="JMJC"/>
    <property type="match status" value="1"/>
</dbReference>
<dbReference type="SUPFAM" id="SSF51197">
    <property type="entry name" value="Clavaminate synthase-like"/>
    <property type="match status" value="1"/>
</dbReference>
<keyword evidence="4" id="KW-1185">Reference proteome</keyword>
<evidence type="ECO:0000313" key="3">
    <source>
        <dbReference type="EMBL" id="WZN63367.1"/>
    </source>
</evidence>
<dbReference type="Gene3D" id="2.60.120.650">
    <property type="entry name" value="Cupin"/>
    <property type="match status" value="1"/>
</dbReference>
<evidence type="ECO:0000313" key="4">
    <source>
        <dbReference type="Proteomes" id="UP001472866"/>
    </source>
</evidence>
<feature type="domain" description="JmjC" evidence="2">
    <location>
        <begin position="170"/>
        <end position="356"/>
    </location>
</feature>
<dbReference type="PANTHER" id="PTHR12461">
    <property type="entry name" value="HYPOXIA-INDUCIBLE FACTOR 1 ALPHA INHIBITOR-RELATED"/>
    <property type="match status" value="1"/>
</dbReference>
<dbReference type="AlphaFoldDB" id="A0AAX4PAG7"/>
<evidence type="ECO:0000259" key="2">
    <source>
        <dbReference type="PROSITE" id="PS51184"/>
    </source>
</evidence>
<dbReference type="InterPro" id="IPR003347">
    <property type="entry name" value="JmjC_dom"/>
</dbReference>
<proteinExistence type="inferred from homology"/>
<sequence>MFRPSTREGKEARRRVDSSYSSDKHRRGAFRWTLRRLLLFCLVGTLASLAWISRSGGALVAEELHVVAMLRIPAGSLTKKEFFDQYGNQTVIIEGGLRHHPATKLGLEGLREICAGSSIETFVYDPTSNLWGGHVDEKVMPFEEYIDKYVLNETNTERRYFPGGDPGIPILCPALELFAPIPNYVSIGMQELNHSGKGESSEGRFHPLVGYQPELFVGPGGTKTEMHMDNNPSPFWMSLYFGKKMFRTISYEDSVKHMPYYVAGESVRFSKTFYIQKTGKYEKKYLEIWNPDLEAFPELKKVTVWEGTVNAGDWIYLPPATLHGVYNPEPFWGLSSTDIYPPLLDKYIDVCVDTDYMGRCEDVLLEAGGKQCNPKQFSQREALKVCIKETPYAHFIQKEYKEHKDGDRYVHELAGYDSFRPWCEAICEANKKYSNICGACKTSARQV</sequence>
<dbReference type="InterPro" id="IPR041667">
    <property type="entry name" value="Cupin_8"/>
</dbReference>
<protein>
    <submittedName>
        <fullName evidence="3">JmjC domain-containing protein</fullName>
    </submittedName>
</protein>
<dbReference type="Pfam" id="PF13621">
    <property type="entry name" value="Cupin_8"/>
    <property type="match status" value="1"/>
</dbReference>